<organism evidence="1 2">
    <name type="scientific">Callosobruchus maculatus</name>
    <name type="common">Southern cowpea weevil</name>
    <name type="synonym">Pulse bruchid</name>
    <dbReference type="NCBI Taxonomy" id="64391"/>
    <lineage>
        <taxon>Eukaryota</taxon>
        <taxon>Metazoa</taxon>
        <taxon>Ecdysozoa</taxon>
        <taxon>Arthropoda</taxon>
        <taxon>Hexapoda</taxon>
        <taxon>Insecta</taxon>
        <taxon>Pterygota</taxon>
        <taxon>Neoptera</taxon>
        <taxon>Endopterygota</taxon>
        <taxon>Coleoptera</taxon>
        <taxon>Polyphaga</taxon>
        <taxon>Cucujiformia</taxon>
        <taxon>Chrysomeloidea</taxon>
        <taxon>Chrysomelidae</taxon>
        <taxon>Bruchinae</taxon>
        <taxon>Bruchini</taxon>
        <taxon>Callosobruchus</taxon>
    </lineage>
</organism>
<evidence type="ECO:0000313" key="1">
    <source>
        <dbReference type="EMBL" id="VEN64816.1"/>
    </source>
</evidence>
<dbReference type="Proteomes" id="UP000410492">
    <property type="component" value="Unassembled WGS sequence"/>
</dbReference>
<accession>A0A653DXF6</accession>
<proteinExistence type="predicted"/>
<evidence type="ECO:0000313" key="2">
    <source>
        <dbReference type="Proteomes" id="UP000410492"/>
    </source>
</evidence>
<name>A0A653DXF6_CALMS</name>
<protein>
    <submittedName>
        <fullName evidence="1">Uncharacterized protein</fullName>
    </submittedName>
</protein>
<dbReference type="AlphaFoldDB" id="A0A653DXF6"/>
<reference evidence="1 2" key="1">
    <citation type="submission" date="2019-01" db="EMBL/GenBank/DDBJ databases">
        <authorList>
            <person name="Sayadi A."/>
        </authorList>
    </citation>
    <scope>NUCLEOTIDE SEQUENCE [LARGE SCALE GENOMIC DNA]</scope>
</reference>
<dbReference type="EMBL" id="CAACVG010015776">
    <property type="protein sequence ID" value="VEN64816.1"/>
    <property type="molecule type" value="Genomic_DNA"/>
</dbReference>
<gene>
    <name evidence="1" type="ORF">CALMAC_LOCUS21257</name>
</gene>
<sequence>MQRVLLNRRVCPECETLQNRHTKYCELTIEPSSLV</sequence>
<keyword evidence="2" id="KW-1185">Reference proteome</keyword>